<keyword evidence="1" id="KW-0051">Antiviral defense</keyword>
<protein>
    <recommendedName>
        <fullName evidence="4">CRISPR type III-associated protein domain-containing protein</fullName>
    </recommendedName>
</protein>
<sequence length="524" mass="55100">MTTTTEHRAGTATNNAATPAASTVLRIRGRIHLCTDTTLGSSTSDHSADTRIARDTETGRPLWAGTGQAGALRHHLAAVLGDTHAATIFGTGDTDSAVRTTDALAYRTDGGYPTTSLRTGNRIDTATGIVDPGAVFTDEVLPAGTVFLVDWSLHAPSAQLTDLTAALVRAVDGFDDDSIRLGARAGKGRGETRASHWQIDLHELGTATGFEAWYTRERTPRWPTPDEKIDSGDDLAARLGIVLPGVADRVAALRAIDRRTRIVVTASLAVAETVLVGTDAHAPSETTRPATMVQGTGGDDDGDRGPLARSPLTRPTGRVGAESPIDSGSAVHSMLKRHGRWILHALANRVDSPDAAAHADAITDDLFGSSTRGNRTPRRLRSSRVTVTESPIHAATAAQLPHVRLNPLTQGAVDGHLFFEDVLVGGTSTLTITIARASLPDLGLLDWILRDLTHGAGPAMGAATTNGHGRRVLIAAEFDIPADLYDGHPDGWHAESLSSYFGSGTALREAAHRALDTAIAEGLS</sequence>
<dbReference type="Pfam" id="PF03787">
    <property type="entry name" value="RAMPs"/>
    <property type="match status" value="1"/>
</dbReference>
<keyword evidence="6" id="KW-1185">Reference proteome</keyword>
<evidence type="ECO:0000256" key="3">
    <source>
        <dbReference type="SAM" id="MobiDB-lite"/>
    </source>
</evidence>
<evidence type="ECO:0000313" key="5">
    <source>
        <dbReference type="EMBL" id="MDV6305348.1"/>
    </source>
</evidence>
<dbReference type="PANTHER" id="PTHR35579:SF6">
    <property type="entry name" value="DUF324 DOMAIN-CONTAINING PROTEIN"/>
    <property type="match status" value="1"/>
</dbReference>
<name>A0ABU4D6J2_9NOCA</name>
<accession>A0ABU4D6J2</accession>
<dbReference type="PANTHER" id="PTHR35579">
    <property type="entry name" value="CRISPR SYSTEM CMS ENDORIBONUCLEASE CSM3"/>
    <property type="match status" value="1"/>
</dbReference>
<dbReference type="InterPro" id="IPR052216">
    <property type="entry name" value="CRISPR_Csm3_endoribonuclease"/>
</dbReference>
<dbReference type="InterPro" id="IPR005537">
    <property type="entry name" value="RAMP_III_fam"/>
</dbReference>
<feature type="region of interest" description="Disordered" evidence="3">
    <location>
        <begin position="36"/>
        <end position="61"/>
    </location>
</feature>
<evidence type="ECO:0000259" key="4">
    <source>
        <dbReference type="Pfam" id="PF03787"/>
    </source>
</evidence>
<evidence type="ECO:0000313" key="6">
    <source>
        <dbReference type="Proteomes" id="UP001186104"/>
    </source>
</evidence>
<organism evidence="5 6">
    <name type="scientific">Rhodococcus cerastii</name>
    <dbReference type="NCBI Taxonomy" id="908616"/>
    <lineage>
        <taxon>Bacteria</taxon>
        <taxon>Bacillati</taxon>
        <taxon>Actinomycetota</taxon>
        <taxon>Actinomycetes</taxon>
        <taxon>Mycobacteriales</taxon>
        <taxon>Nocardiaceae</taxon>
        <taxon>Rhodococcus</taxon>
    </lineage>
</organism>
<feature type="region of interest" description="Disordered" evidence="3">
    <location>
        <begin position="1"/>
        <end position="21"/>
    </location>
</feature>
<evidence type="ECO:0000256" key="1">
    <source>
        <dbReference type="ARBA" id="ARBA00023118"/>
    </source>
</evidence>
<evidence type="ECO:0000256" key="2">
    <source>
        <dbReference type="ARBA" id="ARBA00093789"/>
    </source>
</evidence>
<dbReference type="EMBL" id="JAWLKF010000018">
    <property type="protein sequence ID" value="MDV6305348.1"/>
    <property type="molecule type" value="Genomic_DNA"/>
</dbReference>
<dbReference type="RefSeq" id="WP_317534153.1">
    <property type="nucleotide sequence ID" value="NZ_JAWLKF010000018.1"/>
</dbReference>
<gene>
    <name evidence="5" type="ORF">R3P93_22515</name>
</gene>
<feature type="compositionally biased region" description="Polar residues" evidence="3">
    <location>
        <begin position="36"/>
        <end position="45"/>
    </location>
</feature>
<feature type="region of interest" description="Disordered" evidence="3">
    <location>
        <begin position="280"/>
        <end position="328"/>
    </location>
</feature>
<feature type="domain" description="CRISPR type III-associated protein" evidence="4">
    <location>
        <begin position="32"/>
        <end position="190"/>
    </location>
</feature>
<dbReference type="CDD" id="cd09726">
    <property type="entry name" value="RAMP_I_III"/>
    <property type="match status" value="1"/>
</dbReference>
<comment type="caution">
    <text evidence="5">The sequence shown here is derived from an EMBL/GenBank/DDBJ whole genome shotgun (WGS) entry which is preliminary data.</text>
</comment>
<comment type="subunit">
    <text evidence="2">Part of the Csm effector complex that includes Cas10, Csm2, Csm3, Csm4 and Csm5.</text>
</comment>
<proteinExistence type="predicted"/>
<dbReference type="Proteomes" id="UP001186104">
    <property type="component" value="Unassembled WGS sequence"/>
</dbReference>
<feature type="compositionally biased region" description="Basic and acidic residues" evidence="3">
    <location>
        <begin position="46"/>
        <end position="58"/>
    </location>
</feature>
<feature type="compositionally biased region" description="Low complexity" evidence="3">
    <location>
        <begin position="10"/>
        <end position="21"/>
    </location>
</feature>
<reference evidence="5 6" key="1">
    <citation type="submission" date="2023-10" db="EMBL/GenBank/DDBJ databases">
        <title>Development of a sustainable strategy for remediation of hydrocarbon-contaminated territories based on the waste exchange concept.</title>
        <authorList>
            <person name="Krivoruchko A."/>
        </authorList>
    </citation>
    <scope>NUCLEOTIDE SEQUENCE [LARGE SCALE GENOMIC DNA]</scope>
    <source>
        <strain evidence="5 6">IEGM 1327</strain>
    </source>
</reference>